<protein>
    <submittedName>
        <fullName evidence="4">Putative membrane protein</fullName>
    </submittedName>
</protein>
<dbReference type="RefSeq" id="WP_166756871.1">
    <property type="nucleotide sequence ID" value="NZ_BAABJU010000024.1"/>
</dbReference>
<keyword evidence="1" id="KW-0812">Transmembrane</keyword>
<dbReference type="InterPro" id="IPR019251">
    <property type="entry name" value="DUF2231_TM"/>
</dbReference>
<evidence type="ECO:0000313" key="6">
    <source>
        <dbReference type="Proteomes" id="UP000648663"/>
    </source>
</evidence>
<feature type="transmembrane region" description="Helical" evidence="1">
    <location>
        <begin position="147"/>
        <end position="167"/>
    </location>
</feature>
<evidence type="ECO:0000313" key="3">
    <source>
        <dbReference type="EMBL" id="GGL82872.1"/>
    </source>
</evidence>
<reference evidence="3" key="4">
    <citation type="submission" date="2024-05" db="EMBL/GenBank/DDBJ databases">
        <authorList>
            <person name="Sun Q."/>
            <person name="Zhou Y."/>
        </authorList>
    </citation>
    <scope>NUCLEOTIDE SEQUENCE</scope>
    <source>
        <strain evidence="3">CGMCC 4.5581</strain>
    </source>
</reference>
<keyword evidence="1" id="KW-1133">Transmembrane helix</keyword>
<dbReference type="AlphaFoldDB" id="A0A846M4C1"/>
<feature type="transmembrane region" description="Helical" evidence="1">
    <location>
        <begin position="81"/>
        <end position="102"/>
    </location>
</feature>
<feature type="transmembrane region" description="Helical" evidence="1">
    <location>
        <begin position="114"/>
        <end position="135"/>
    </location>
</feature>
<dbReference type="EMBL" id="BMMI01000011">
    <property type="protein sequence ID" value="GGL82872.1"/>
    <property type="molecule type" value="Genomic_DNA"/>
</dbReference>
<dbReference type="EMBL" id="JAAMPA010000002">
    <property type="protein sequence ID" value="NIH69350.1"/>
    <property type="molecule type" value="Genomic_DNA"/>
</dbReference>
<reference evidence="3" key="1">
    <citation type="journal article" date="2014" name="Int. J. Syst. Evol. Microbiol.">
        <title>Complete genome of a new Firmicutes species belonging to the dominant human colonic microbiota ('Ruminococcus bicirculans') reveals two chromosomes and a selective capacity to utilize plant glucans.</title>
        <authorList>
            <consortium name="NISC Comparative Sequencing Program"/>
            <person name="Wegmann U."/>
            <person name="Louis P."/>
            <person name="Goesmann A."/>
            <person name="Henrissat B."/>
            <person name="Duncan S.H."/>
            <person name="Flint H.J."/>
        </authorList>
    </citation>
    <scope>NUCLEOTIDE SEQUENCE</scope>
    <source>
        <strain evidence="3">CGMCC 4.5581</strain>
    </source>
</reference>
<reference evidence="4 5" key="3">
    <citation type="submission" date="2020-02" db="EMBL/GenBank/DDBJ databases">
        <title>Sequencing the genomes of 1000 actinobacteria strains.</title>
        <authorList>
            <person name="Klenk H.-P."/>
        </authorList>
    </citation>
    <scope>NUCLEOTIDE SEQUENCE [LARGE SCALE GENOMIC DNA]</scope>
    <source>
        <strain evidence="4 5">DSM 45201</strain>
    </source>
</reference>
<proteinExistence type="predicted"/>
<dbReference type="Pfam" id="PF09990">
    <property type="entry name" value="DUF2231"/>
    <property type="match status" value="1"/>
</dbReference>
<dbReference type="Proteomes" id="UP000648663">
    <property type="component" value="Unassembled WGS sequence"/>
</dbReference>
<keyword evidence="6" id="KW-1185">Reference proteome</keyword>
<reference evidence="6" key="2">
    <citation type="journal article" date="2019" name="Int. J. Syst. Evol. Microbiol.">
        <title>The Global Catalogue of Microorganisms (GCM) 10K type strain sequencing project: providing services to taxonomists for standard genome sequencing and annotation.</title>
        <authorList>
            <consortium name="The Broad Institute Genomics Platform"/>
            <consortium name="The Broad Institute Genome Sequencing Center for Infectious Disease"/>
            <person name="Wu L."/>
            <person name="Ma J."/>
        </authorList>
    </citation>
    <scope>NUCLEOTIDE SEQUENCE [LARGE SCALE GENOMIC DNA]</scope>
    <source>
        <strain evidence="6">CGMCC 4.5581</strain>
    </source>
</reference>
<sequence>MSGMSLPRRAAHAVAGSSVSERVADAQAFVYAPLLDWARRSPLHSDVLGHSLHPALTDLTIGCWTSATLLDVVGGSASRHAATLLTGAGVAVAVPTALAGAADWAEMTGSRRRVGAVHAAGTDIATFLFAWSLAARLGGRHATAVRLGVAANLVMAAAAFLGSHLALNRGTARRPSEGIRQPVRPG</sequence>
<dbReference type="Proteomes" id="UP000552836">
    <property type="component" value="Unassembled WGS sequence"/>
</dbReference>
<evidence type="ECO:0000313" key="4">
    <source>
        <dbReference type="EMBL" id="NIH69350.1"/>
    </source>
</evidence>
<evidence type="ECO:0000259" key="2">
    <source>
        <dbReference type="Pfam" id="PF09990"/>
    </source>
</evidence>
<gene>
    <name evidence="4" type="ORF">FB380_003838</name>
    <name evidence="3" type="ORF">GCM10011589_44100</name>
</gene>
<name>A0A846M4C1_9ACTN</name>
<evidence type="ECO:0000256" key="1">
    <source>
        <dbReference type="SAM" id="Phobius"/>
    </source>
</evidence>
<evidence type="ECO:0000313" key="5">
    <source>
        <dbReference type="Proteomes" id="UP000552836"/>
    </source>
</evidence>
<accession>A0A846M4C1</accession>
<feature type="domain" description="DUF2231" evidence="2">
    <location>
        <begin position="49"/>
        <end position="170"/>
    </location>
</feature>
<organism evidence="4 5">
    <name type="scientific">Modestobacter marinus</name>
    <dbReference type="NCBI Taxonomy" id="477641"/>
    <lineage>
        <taxon>Bacteria</taxon>
        <taxon>Bacillati</taxon>
        <taxon>Actinomycetota</taxon>
        <taxon>Actinomycetes</taxon>
        <taxon>Geodermatophilales</taxon>
        <taxon>Geodermatophilaceae</taxon>
        <taxon>Modestobacter</taxon>
    </lineage>
</organism>
<comment type="caution">
    <text evidence="4">The sequence shown here is derived from an EMBL/GenBank/DDBJ whole genome shotgun (WGS) entry which is preliminary data.</text>
</comment>
<keyword evidence="1" id="KW-0472">Membrane</keyword>